<feature type="signal peptide" evidence="1">
    <location>
        <begin position="1"/>
        <end position="22"/>
    </location>
</feature>
<comment type="caution">
    <text evidence="3">The sequence shown here is derived from an EMBL/GenBank/DDBJ whole genome shotgun (WGS) entry which is preliminary data.</text>
</comment>
<evidence type="ECO:0000313" key="3">
    <source>
        <dbReference type="EMBL" id="MVW64581.1"/>
    </source>
</evidence>
<dbReference type="AlphaFoldDB" id="A0A7X3G6I4"/>
<feature type="domain" description="Metallo-beta-lactamase" evidence="2">
    <location>
        <begin position="47"/>
        <end position="240"/>
    </location>
</feature>
<feature type="chain" id="PRO_5031285052" evidence="1">
    <location>
        <begin position="23"/>
        <end position="282"/>
    </location>
</feature>
<protein>
    <submittedName>
        <fullName evidence="3">Subclass B3 metallo-beta-lactamase</fullName>
    </submittedName>
</protein>
<dbReference type="Gene3D" id="3.60.15.10">
    <property type="entry name" value="Ribonuclease Z/Hydroxyacylglutathione hydrolase-like"/>
    <property type="match status" value="1"/>
</dbReference>
<dbReference type="NCBIfam" id="NF033105">
    <property type="entry name" value="bla_subclass_B3"/>
    <property type="match status" value="1"/>
</dbReference>
<sequence>MKNTIRLAAALLLGGVSASTVAGMTEWLAPQDPFPIYGNTYYVGTHGIAAVLITSPAGHILIDGGPPAAADQVAAHVRALGFKVEDIRYILNGHDHFDHAGGIAALQKMSGASVLGSPASIAVLKSGQPDKRDPQYPSLIPMTPVANTRAVRDGEVVTLGPLAVTAHFTPGHTLGATSWTWQSSEGGKTMRVVYADSLTALAADGRSFSRNPLYPTARADVERSITTIEGLECDVLVSAHPDFGDLWERKENKALVDRDACRKYAAVAREWLAKTLAAEGQP</sequence>
<dbReference type="SMART" id="SM00849">
    <property type="entry name" value="Lactamase_B"/>
    <property type="match status" value="1"/>
</dbReference>
<dbReference type="RefSeq" id="WP_160410990.1">
    <property type="nucleotide sequence ID" value="NZ_WSES01000023.1"/>
</dbReference>
<name>A0A7X3G6I4_9BURK</name>
<gene>
    <name evidence="3" type="primary">bla</name>
    <name evidence="3" type="ORF">GPY61_32195</name>
</gene>
<proteinExistence type="predicted"/>
<dbReference type="EMBL" id="WSES01000023">
    <property type="protein sequence ID" value="MVW64581.1"/>
    <property type="molecule type" value="Genomic_DNA"/>
</dbReference>
<dbReference type="PANTHER" id="PTHR42951:SF17">
    <property type="entry name" value="METALLO-BETA-LACTAMASE DOMAIN-CONTAINING PROTEIN"/>
    <property type="match status" value="1"/>
</dbReference>
<keyword evidence="1" id="KW-0732">Signal</keyword>
<accession>A0A7X3G6I4</accession>
<dbReference type="PANTHER" id="PTHR42951">
    <property type="entry name" value="METALLO-BETA-LACTAMASE DOMAIN-CONTAINING"/>
    <property type="match status" value="1"/>
</dbReference>
<dbReference type="NCBIfam" id="NF012229">
    <property type="entry name" value="bla_class_B_core"/>
    <property type="match status" value="1"/>
</dbReference>
<dbReference type="InterPro" id="IPR001279">
    <property type="entry name" value="Metallo-B-lactamas"/>
</dbReference>
<keyword evidence="4" id="KW-1185">Reference proteome</keyword>
<reference evidence="3 4" key="1">
    <citation type="submission" date="2019-12" db="EMBL/GenBank/DDBJ databases">
        <authorList>
            <person name="Li C."/>
            <person name="Zhao J."/>
        </authorList>
    </citation>
    <scope>NUCLEOTIDE SEQUENCE [LARGE SCALE GENOMIC DNA]</scope>
    <source>
        <strain evidence="3 4">NEAU-DD11</strain>
    </source>
</reference>
<dbReference type="SUPFAM" id="SSF56281">
    <property type="entry name" value="Metallo-hydrolase/oxidoreductase"/>
    <property type="match status" value="1"/>
</dbReference>
<evidence type="ECO:0000259" key="2">
    <source>
        <dbReference type="SMART" id="SM00849"/>
    </source>
</evidence>
<dbReference type="InterPro" id="IPR050855">
    <property type="entry name" value="NDM-1-like"/>
</dbReference>
<dbReference type="Pfam" id="PF00753">
    <property type="entry name" value="Lactamase_B"/>
    <property type="match status" value="1"/>
</dbReference>
<evidence type="ECO:0000313" key="4">
    <source>
        <dbReference type="Proteomes" id="UP000443353"/>
    </source>
</evidence>
<dbReference type="InterPro" id="IPR036866">
    <property type="entry name" value="RibonucZ/Hydroxyglut_hydro"/>
</dbReference>
<organism evidence="3 4">
    <name type="scientific">Massilia cellulosiltytica</name>
    <dbReference type="NCBI Taxonomy" id="2683234"/>
    <lineage>
        <taxon>Bacteria</taxon>
        <taxon>Pseudomonadati</taxon>
        <taxon>Pseudomonadota</taxon>
        <taxon>Betaproteobacteria</taxon>
        <taxon>Burkholderiales</taxon>
        <taxon>Oxalobacteraceae</taxon>
        <taxon>Telluria group</taxon>
        <taxon>Massilia</taxon>
    </lineage>
</organism>
<evidence type="ECO:0000256" key="1">
    <source>
        <dbReference type="SAM" id="SignalP"/>
    </source>
</evidence>
<dbReference type="Proteomes" id="UP000443353">
    <property type="component" value="Unassembled WGS sequence"/>
</dbReference>